<evidence type="ECO:0000256" key="1">
    <source>
        <dbReference type="ARBA" id="ARBA00004141"/>
    </source>
</evidence>
<feature type="transmembrane region" description="Helical" evidence="6">
    <location>
        <begin position="236"/>
        <end position="257"/>
    </location>
</feature>
<feature type="chain" id="PRO_5042017159" evidence="7">
    <location>
        <begin position="19"/>
        <end position="571"/>
    </location>
</feature>
<dbReference type="GO" id="GO:0042147">
    <property type="term" value="P:retrograde transport, endosome to Golgi"/>
    <property type="evidence" value="ECO:0007669"/>
    <property type="project" value="TreeGrafter"/>
</dbReference>
<keyword evidence="3 7" id="KW-0732">Signal</keyword>
<evidence type="ECO:0000256" key="5">
    <source>
        <dbReference type="ARBA" id="ARBA00023136"/>
    </source>
</evidence>
<feature type="transmembrane region" description="Helical" evidence="6">
    <location>
        <begin position="343"/>
        <end position="362"/>
    </location>
</feature>
<feature type="domain" description="GOST seven transmembrane" evidence="8">
    <location>
        <begin position="234"/>
        <end position="479"/>
    </location>
</feature>
<dbReference type="WBParaSite" id="MBELARI_LOCUS13223.2">
    <property type="protein sequence ID" value="MBELARI_LOCUS13223.2"/>
    <property type="gene ID" value="MBELARI_LOCUS13223"/>
</dbReference>
<keyword evidence="5 6" id="KW-0472">Membrane</keyword>
<accession>A0AAF3EGZ2</accession>
<organism evidence="9 10">
    <name type="scientific">Mesorhabditis belari</name>
    <dbReference type="NCBI Taxonomy" id="2138241"/>
    <lineage>
        <taxon>Eukaryota</taxon>
        <taxon>Metazoa</taxon>
        <taxon>Ecdysozoa</taxon>
        <taxon>Nematoda</taxon>
        <taxon>Chromadorea</taxon>
        <taxon>Rhabditida</taxon>
        <taxon>Rhabditina</taxon>
        <taxon>Rhabditomorpha</taxon>
        <taxon>Rhabditoidea</taxon>
        <taxon>Rhabditidae</taxon>
        <taxon>Mesorhabditinae</taxon>
        <taxon>Mesorhabditis</taxon>
    </lineage>
</organism>
<keyword evidence="4 6" id="KW-1133">Transmembrane helix</keyword>
<evidence type="ECO:0000256" key="6">
    <source>
        <dbReference type="SAM" id="Phobius"/>
    </source>
</evidence>
<dbReference type="InterPro" id="IPR053937">
    <property type="entry name" value="GOST_TM"/>
</dbReference>
<evidence type="ECO:0000256" key="4">
    <source>
        <dbReference type="ARBA" id="ARBA00022989"/>
    </source>
</evidence>
<evidence type="ECO:0000259" key="8">
    <source>
        <dbReference type="Pfam" id="PF06814"/>
    </source>
</evidence>
<evidence type="ECO:0000313" key="9">
    <source>
        <dbReference type="Proteomes" id="UP000887575"/>
    </source>
</evidence>
<dbReference type="InterPro" id="IPR009637">
    <property type="entry name" value="GPR107/GPR108-like"/>
</dbReference>
<evidence type="ECO:0000256" key="3">
    <source>
        <dbReference type="ARBA" id="ARBA00022729"/>
    </source>
</evidence>
<dbReference type="GO" id="GO:0005794">
    <property type="term" value="C:Golgi apparatus"/>
    <property type="evidence" value="ECO:0007669"/>
    <property type="project" value="TreeGrafter"/>
</dbReference>
<feature type="transmembrane region" description="Helical" evidence="6">
    <location>
        <begin position="374"/>
        <end position="395"/>
    </location>
</feature>
<proteinExistence type="predicted"/>
<dbReference type="Proteomes" id="UP000887575">
    <property type="component" value="Unassembled WGS sequence"/>
</dbReference>
<dbReference type="AlphaFoldDB" id="A0AAF3EGZ2"/>
<dbReference type="GO" id="GO:0016020">
    <property type="term" value="C:membrane"/>
    <property type="evidence" value="ECO:0007669"/>
    <property type="project" value="UniProtKB-SubCell"/>
</dbReference>
<evidence type="ECO:0000313" key="10">
    <source>
        <dbReference type="WBParaSite" id="MBELARI_LOCUS13223.2"/>
    </source>
</evidence>
<protein>
    <submittedName>
        <fullName evidence="10">Transmembrane protein 87A</fullName>
    </submittedName>
</protein>
<dbReference type="PANTHER" id="PTHR21229:SF1">
    <property type="entry name" value="GH17801P"/>
    <property type="match status" value="1"/>
</dbReference>
<name>A0AAF3EGZ2_9BILA</name>
<keyword evidence="2 6" id="KW-0812">Transmembrane</keyword>
<feature type="transmembrane region" description="Helical" evidence="6">
    <location>
        <begin position="455"/>
        <end position="472"/>
    </location>
</feature>
<dbReference type="Pfam" id="PF06814">
    <property type="entry name" value="GOST_TM"/>
    <property type="match status" value="1"/>
</dbReference>
<feature type="transmembrane region" description="Helical" evidence="6">
    <location>
        <begin position="269"/>
        <end position="287"/>
    </location>
</feature>
<feature type="signal peptide" evidence="7">
    <location>
        <begin position="1"/>
        <end position="18"/>
    </location>
</feature>
<evidence type="ECO:0000256" key="2">
    <source>
        <dbReference type="ARBA" id="ARBA00022692"/>
    </source>
</evidence>
<reference evidence="10" key="1">
    <citation type="submission" date="2024-02" db="UniProtKB">
        <authorList>
            <consortium name="WormBaseParasite"/>
        </authorList>
    </citation>
    <scope>IDENTIFICATION</scope>
</reference>
<feature type="transmembrane region" description="Helical" evidence="6">
    <location>
        <begin position="315"/>
        <end position="331"/>
    </location>
</feature>
<comment type="subcellular location">
    <subcellularLocation>
        <location evidence="1">Membrane</location>
        <topology evidence="1">Multi-pass membrane protein</topology>
    </subcellularLocation>
</comment>
<dbReference type="PANTHER" id="PTHR21229">
    <property type="entry name" value="LUNG SEVEN TRANSMEMBRANE RECEPTOR"/>
    <property type="match status" value="1"/>
</dbReference>
<keyword evidence="9" id="KW-1185">Reference proteome</keyword>
<dbReference type="GO" id="GO:0005829">
    <property type="term" value="C:cytosol"/>
    <property type="evidence" value="ECO:0007669"/>
    <property type="project" value="GOC"/>
</dbReference>
<sequence>MIWRLFSIFCLLFHHAQGNLLIKGITTETLELNINQYQLIGIPQASLNQTELEITFDCAHDIDLEFTAQFAIRSSPCNKEFFNTKNSERLKELLQFYFDQEDKIPAEYDYKQIVYYKSMEKIFTCKDAHGRMVFTDEGLPAQPQPHQVVGVTPYVNGKRTKRDIYSGLNGDTVDGGTSRSLSTWHPAVRLPIDAIYFAIVKFQLTQNSKVKTGNVTVITKWRGPYGFLSAIDYPLLGFYAFMCLFYGILSMVWLILCIRHFKDILKIQYWIGGVIILGMVEKAMFYSEYSTMNNYGENVDGVIEAAELISCLKRTMSRVLIIIVSVGYGIVKPRLGQTLSQVAGVGFVYFIFCAIEGLARVSKNHAEAVKQKQFAALPLVIVEMTIFYWIFTSLTGTMRTLKMRRNEIKLSVYRHFTNTLCFAVLASVIYMCWSLAFHIFPNCLTDWKELWVDTAFWHVLFCSILVVIVILWRPSQNNQQYAFTPLLDDSEDENEDDVLIGNNLLLDGVKIRSTDEVKERKEQREQRERDSKLEEELKWIENNIPTTLAESLLIDDEDDKEARDLERSKML</sequence>
<evidence type="ECO:0000256" key="7">
    <source>
        <dbReference type="SAM" id="SignalP"/>
    </source>
</evidence>
<feature type="transmembrane region" description="Helical" evidence="6">
    <location>
        <begin position="416"/>
        <end position="440"/>
    </location>
</feature>